<gene>
    <name evidence="1" type="ORF">ACFSBX_19215</name>
</gene>
<proteinExistence type="predicted"/>
<sequence>MAEKRATVTCPECGQRETFDKLARARAFIETHRSETGHEATWELHRLSPGVERAGDDAGVCGRPECTTEDSPLYLGDDANVCD</sequence>
<evidence type="ECO:0000313" key="2">
    <source>
        <dbReference type="Proteomes" id="UP001597085"/>
    </source>
</evidence>
<evidence type="ECO:0000313" key="1">
    <source>
        <dbReference type="EMBL" id="MFD1601066.1"/>
    </source>
</evidence>
<dbReference type="EMBL" id="JBHUDK010000035">
    <property type="protein sequence ID" value="MFD1601066.1"/>
    <property type="molecule type" value="Genomic_DNA"/>
</dbReference>
<comment type="caution">
    <text evidence="1">The sequence shown here is derived from an EMBL/GenBank/DDBJ whole genome shotgun (WGS) entry which is preliminary data.</text>
</comment>
<accession>A0ABD6CSI0</accession>
<protein>
    <recommendedName>
        <fullName evidence="3">Small CPxCG-related zinc finger protein</fullName>
    </recommendedName>
</protein>
<name>A0ABD6CSI0_9EURY</name>
<dbReference type="InterPro" id="IPR055964">
    <property type="entry name" value="DUF7542"/>
</dbReference>
<organism evidence="1 2">
    <name type="scientific">Halobellus rarus</name>
    <dbReference type="NCBI Taxonomy" id="1126237"/>
    <lineage>
        <taxon>Archaea</taxon>
        <taxon>Methanobacteriati</taxon>
        <taxon>Methanobacteriota</taxon>
        <taxon>Stenosarchaea group</taxon>
        <taxon>Halobacteria</taxon>
        <taxon>Halobacteriales</taxon>
        <taxon>Haloferacaceae</taxon>
        <taxon>Halobellus</taxon>
    </lineage>
</organism>
<dbReference type="Proteomes" id="UP001597085">
    <property type="component" value="Unassembled WGS sequence"/>
</dbReference>
<keyword evidence="2" id="KW-1185">Reference proteome</keyword>
<reference evidence="1 2" key="1">
    <citation type="journal article" date="2019" name="Int. J. Syst. Evol. Microbiol.">
        <title>The Global Catalogue of Microorganisms (GCM) 10K type strain sequencing project: providing services to taxonomists for standard genome sequencing and annotation.</title>
        <authorList>
            <consortium name="The Broad Institute Genomics Platform"/>
            <consortium name="The Broad Institute Genome Sequencing Center for Infectious Disease"/>
            <person name="Wu L."/>
            <person name="Ma J."/>
        </authorList>
    </citation>
    <scope>NUCLEOTIDE SEQUENCE [LARGE SCALE GENOMIC DNA]</scope>
    <source>
        <strain evidence="1 2">CGMCC 1.12121</strain>
    </source>
</reference>
<dbReference type="AlphaFoldDB" id="A0ABD6CSI0"/>
<dbReference type="RefSeq" id="WP_256422077.1">
    <property type="nucleotide sequence ID" value="NZ_JANHDI010000010.1"/>
</dbReference>
<evidence type="ECO:0008006" key="3">
    <source>
        <dbReference type="Google" id="ProtNLM"/>
    </source>
</evidence>
<dbReference type="Pfam" id="PF24398">
    <property type="entry name" value="DUF7542"/>
    <property type="match status" value="1"/>
</dbReference>